<evidence type="ECO:0000256" key="6">
    <source>
        <dbReference type="ARBA" id="ARBA00022832"/>
    </source>
</evidence>
<dbReference type="RefSeq" id="XP_012936332.1">
    <property type="nucleotide sequence ID" value="XM_013080878.2"/>
</dbReference>
<comment type="domain">
    <text evidence="13">The histidine box domains are involved in binding the catalytic metal ions.</text>
</comment>
<evidence type="ECO:0000256" key="5">
    <source>
        <dbReference type="ARBA" id="ARBA00022723"/>
    </source>
</evidence>
<proteinExistence type="inferred from homology"/>
<name>A0ABM0ZX50_APLCA</name>
<evidence type="ECO:0000256" key="3">
    <source>
        <dbReference type="ARBA" id="ARBA00022516"/>
    </source>
</evidence>
<dbReference type="Proteomes" id="UP000694888">
    <property type="component" value="Unplaced"/>
</dbReference>
<feature type="transmembrane region" description="Helical" evidence="14">
    <location>
        <begin position="108"/>
        <end position="128"/>
    </location>
</feature>
<evidence type="ECO:0000256" key="12">
    <source>
        <dbReference type="ARBA" id="ARBA00023160"/>
    </source>
</evidence>
<dbReference type="PANTHER" id="PTHR11351:SF31">
    <property type="entry name" value="DESATURASE 1, ISOFORM A-RELATED"/>
    <property type="match status" value="1"/>
</dbReference>
<keyword evidence="5" id="KW-0479">Metal-binding</keyword>
<accession>A0ABM0ZX50</accession>
<comment type="subcellular location">
    <subcellularLocation>
        <location evidence="1">Membrane</location>
        <topology evidence="1">Multi-pass membrane protein</topology>
    </subcellularLocation>
</comment>
<evidence type="ECO:0000259" key="15">
    <source>
        <dbReference type="Pfam" id="PF00487"/>
    </source>
</evidence>
<evidence type="ECO:0000256" key="4">
    <source>
        <dbReference type="ARBA" id="ARBA00022692"/>
    </source>
</evidence>
<evidence type="ECO:0000256" key="13">
    <source>
        <dbReference type="RuleBase" id="RU000581"/>
    </source>
</evidence>
<keyword evidence="8 13" id="KW-0560">Oxidoreductase</keyword>
<evidence type="ECO:0000256" key="2">
    <source>
        <dbReference type="ARBA" id="ARBA00009295"/>
    </source>
</evidence>
<keyword evidence="7 14" id="KW-1133">Transmembrane helix</keyword>
<dbReference type="Pfam" id="PF00487">
    <property type="entry name" value="FA_desaturase"/>
    <property type="match status" value="1"/>
</dbReference>
<protein>
    <submittedName>
        <fullName evidence="17">Acyl-CoA desaturase 1-like</fullName>
    </submittedName>
</protein>
<dbReference type="InterPro" id="IPR005804">
    <property type="entry name" value="FA_desaturase_dom"/>
</dbReference>
<comment type="cofactor">
    <cofactor evidence="13">
        <name>Fe(2+)</name>
        <dbReference type="ChEBI" id="CHEBI:29033"/>
    </cofactor>
</comment>
<evidence type="ECO:0000313" key="17">
    <source>
        <dbReference type="RefSeq" id="XP_012936332.1"/>
    </source>
</evidence>
<organism evidence="16 17">
    <name type="scientific">Aplysia californica</name>
    <name type="common">California sea hare</name>
    <dbReference type="NCBI Taxonomy" id="6500"/>
    <lineage>
        <taxon>Eukaryota</taxon>
        <taxon>Metazoa</taxon>
        <taxon>Spiralia</taxon>
        <taxon>Lophotrochozoa</taxon>
        <taxon>Mollusca</taxon>
        <taxon>Gastropoda</taxon>
        <taxon>Heterobranchia</taxon>
        <taxon>Euthyneura</taxon>
        <taxon>Tectipleura</taxon>
        <taxon>Aplysiida</taxon>
        <taxon>Aplysioidea</taxon>
        <taxon>Aplysiidae</taxon>
        <taxon>Aplysia</taxon>
    </lineage>
</organism>
<feature type="transmembrane region" description="Helical" evidence="14">
    <location>
        <begin position="82"/>
        <end position="102"/>
    </location>
</feature>
<dbReference type="InterPro" id="IPR015876">
    <property type="entry name" value="Acyl-CoA_DS"/>
</dbReference>
<comment type="similarity">
    <text evidence="2 13">Belongs to the fatty acid desaturase type 1 family.</text>
</comment>
<keyword evidence="10" id="KW-0443">Lipid metabolism</keyword>
<evidence type="ECO:0000313" key="16">
    <source>
        <dbReference type="Proteomes" id="UP000694888"/>
    </source>
</evidence>
<keyword evidence="12 13" id="KW-0275">Fatty acid biosynthesis</keyword>
<keyword evidence="6" id="KW-0276">Fatty acid metabolism</keyword>
<evidence type="ECO:0000256" key="10">
    <source>
        <dbReference type="ARBA" id="ARBA00023098"/>
    </source>
</evidence>
<keyword evidence="16" id="KW-1185">Reference proteome</keyword>
<dbReference type="PROSITE" id="PS00476">
    <property type="entry name" value="FATTY_ACID_DESATUR_1"/>
    <property type="match status" value="1"/>
</dbReference>
<keyword evidence="4 13" id="KW-0812">Transmembrane</keyword>
<sequence>MKTFLKQFFCSQNSIKTWARDHRVHHKYVDTDADPHNSRRGFLYSHIGWICLKKHPEVKEKFKLVDLSDVMNDPVAAFQHRYYWPLVITFNIIIPVMVPVLYWGETFYVSFFMSVLRYLCVLNGAFFINSAAHMWGTKPYDATINPTENEGVSILAWGEGFHNYHHTFPYDYAASELGGRLNLATMFINLMAKIGLAYDLRSPPKELVLRRKQRTGDGSRG</sequence>
<evidence type="ECO:0000256" key="9">
    <source>
        <dbReference type="ARBA" id="ARBA00023004"/>
    </source>
</evidence>
<evidence type="ECO:0000256" key="8">
    <source>
        <dbReference type="ARBA" id="ARBA00023002"/>
    </source>
</evidence>
<keyword evidence="3 13" id="KW-0444">Lipid biosynthesis</keyword>
<dbReference type="GeneID" id="101847029"/>
<keyword evidence="9" id="KW-0408">Iron</keyword>
<evidence type="ECO:0000256" key="14">
    <source>
        <dbReference type="SAM" id="Phobius"/>
    </source>
</evidence>
<gene>
    <name evidence="17" type="primary">LOC101847029</name>
</gene>
<dbReference type="PRINTS" id="PR00075">
    <property type="entry name" value="FACDDSATRASE"/>
</dbReference>
<dbReference type="InterPro" id="IPR001522">
    <property type="entry name" value="FADS-1_CS"/>
</dbReference>
<keyword evidence="11 14" id="KW-0472">Membrane</keyword>
<evidence type="ECO:0000256" key="11">
    <source>
        <dbReference type="ARBA" id="ARBA00023136"/>
    </source>
</evidence>
<dbReference type="CDD" id="cd03505">
    <property type="entry name" value="Delta9-FADS-like"/>
    <property type="match status" value="1"/>
</dbReference>
<evidence type="ECO:0000256" key="7">
    <source>
        <dbReference type="ARBA" id="ARBA00022989"/>
    </source>
</evidence>
<evidence type="ECO:0000256" key="1">
    <source>
        <dbReference type="ARBA" id="ARBA00004141"/>
    </source>
</evidence>
<feature type="domain" description="Fatty acid desaturase" evidence="15">
    <location>
        <begin position="8"/>
        <end position="170"/>
    </location>
</feature>
<dbReference type="PANTHER" id="PTHR11351">
    <property type="entry name" value="ACYL-COA DESATURASE"/>
    <property type="match status" value="1"/>
</dbReference>
<reference evidence="17" key="1">
    <citation type="submission" date="2025-08" db="UniProtKB">
        <authorList>
            <consortium name="RefSeq"/>
        </authorList>
    </citation>
    <scope>IDENTIFICATION</scope>
</reference>